<dbReference type="GO" id="GO:0022857">
    <property type="term" value="F:transmembrane transporter activity"/>
    <property type="evidence" value="ECO:0007669"/>
    <property type="project" value="InterPro"/>
</dbReference>
<dbReference type="EMBL" id="JAGPNK010000011">
    <property type="protein sequence ID" value="KAH7311281.1"/>
    <property type="molecule type" value="Genomic_DNA"/>
</dbReference>
<dbReference type="GO" id="GO:0042908">
    <property type="term" value="P:xenobiotic transport"/>
    <property type="evidence" value="ECO:0007669"/>
    <property type="project" value="UniProtKB-ARBA"/>
</dbReference>
<dbReference type="PROSITE" id="PS00216">
    <property type="entry name" value="SUGAR_TRANSPORT_1"/>
    <property type="match status" value="1"/>
</dbReference>
<keyword evidence="10" id="KW-1185">Reference proteome</keyword>
<dbReference type="InterPro" id="IPR036259">
    <property type="entry name" value="MFS_trans_sf"/>
</dbReference>
<dbReference type="CDD" id="cd17323">
    <property type="entry name" value="MFS_Tpo1_MDR_like"/>
    <property type="match status" value="1"/>
</dbReference>
<dbReference type="Pfam" id="PF07690">
    <property type="entry name" value="MFS_1"/>
    <property type="match status" value="1"/>
</dbReference>
<evidence type="ECO:0000256" key="5">
    <source>
        <dbReference type="ARBA" id="ARBA00023136"/>
    </source>
</evidence>
<feature type="transmembrane region" description="Helical" evidence="7">
    <location>
        <begin position="429"/>
        <end position="449"/>
    </location>
</feature>
<dbReference type="SUPFAM" id="SSF103473">
    <property type="entry name" value="MFS general substrate transporter"/>
    <property type="match status" value="1"/>
</dbReference>
<gene>
    <name evidence="9" type="ORF">B0I35DRAFT_452595</name>
</gene>
<evidence type="ECO:0000256" key="4">
    <source>
        <dbReference type="ARBA" id="ARBA00022989"/>
    </source>
</evidence>
<evidence type="ECO:0000256" key="1">
    <source>
        <dbReference type="ARBA" id="ARBA00004141"/>
    </source>
</evidence>
<keyword evidence="5 7" id="KW-0472">Membrane</keyword>
<feature type="transmembrane region" description="Helical" evidence="7">
    <location>
        <begin position="396"/>
        <end position="417"/>
    </location>
</feature>
<feature type="transmembrane region" description="Helical" evidence="7">
    <location>
        <begin position="336"/>
        <end position="355"/>
    </location>
</feature>
<accession>A0A8K0SFY7</accession>
<feature type="transmembrane region" description="Helical" evidence="7">
    <location>
        <begin position="160"/>
        <end position="181"/>
    </location>
</feature>
<keyword evidence="4 7" id="KW-1133">Transmembrane helix</keyword>
<evidence type="ECO:0000259" key="8">
    <source>
        <dbReference type="PROSITE" id="PS50850"/>
    </source>
</evidence>
<feature type="transmembrane region" description="Helical" evidence="7">
    <location>
        <begin position="108"/>
        <end position="130"/>
    </location>
</feature>
<dbReference type="InterPro" id="IPR011701">
    <property type="entry name" value="MFS"/>
</dbReference>
<dbReference type="FunFam" id="1.20.1250.20:FF:000011">
    <property type="entry name" value="MFS multidrug transporter, putative"/>
    <property type="match status" value="1"/>
</dbReference>
<dbReference type="GO" id="GO:0140115">
    <property type="term" value="P:export across plasma membrane"/>
    <property type="evidence" value="ECO:0007669"/>
    <property type="project" value="UniProtKB-ARBA"/>
</dbReference>
<feature type="transmembrane region" description="Helical" evidence="7">
    <location>
        <begin position="361"/>
        <end position="384"/>
    </location>
</feature>
<evidence type="ECO:0000256" key="2">
    <source>
        <dbReference type="ARBA" id="ARBA00008335"/>
    </source>
</evidence>
<dbReference type="AlphaFoldDB" id="A0A8K0SFY7"/>
<evidence type="ECO:0000313" key="9">
    <source>
        <dbReference type="EMBL" id="KAH7311281.1"/>
    </source>
</evidence>
<evidence type="ECO:0000256" key="7">
    <source>
        <dbReference type="SAM" id="Phobius"/>
    </source>
</evidence>
<organism evidence="9 10">
    <name type="scientific">Stachybotrys elegans</name>
    <dbReference type="NCBI Taxonomy" id="80388"/>
    <lineage>
        <taxon>Eukaryota</taxon>
        <taxon>Fungi</taxon>
        <taxon>Dikarya</taxon>
        <taxon>Ascomycota</taxon>
        <taxon>Pezizomycotina</taxon>
        <taxon>Sordariomycetes</taxon>
        <taxon>Hypocreomycetidae</taxon>
        <taxon>Hypocreales</taxon>
        <taxon>Stachybotryaceae</taxon>
        <taxon>Stachybotrys</taxon>
    </lineage>
</organism>
<sequence>MAARESQDGPTVTWDQDPNNAQNWRRWKKAINLGIVTVLAFLPPLESSVIVPAVPLLRDDYGDFARPILSLVVSIFVLGFAIGPIILAPLSELYGRRPILHLSNVASLAFTIASAMAPNIASFIVFRFIAGSFSSGPMNIAGGSIADQVSLQRRELVMSIFFAGIFIGPVVGPVIGGFVAQDLGWRWIFWLMAIVKVLMTIVTFLCLSESHPDIIQQRLAKNNTAIDGRLHTRKIPLRTLLLRSISRPLRMLVQSPIVTGLSLYLALIYGYLYLLFTTFSTVFPNEYGFGTDTLGLSFLGIGVGCMVALAILSWLSDSLQARLTTKNKESKPEYRLVPIVLGVPLIPISLLGYGWTVEYHVHWAVPIFFTGLAGAGLIFSFLPTQVYVVDAFTKHAASAMAATSIIRSIFGACIPLAGLPLYSTLGYGWGNSLLGFIAIAMSIAPLVLWRYGEILRSKYVIEFD</sequence>
<comment type="caution">
    <text evidence="9">The sequence shown here is derived from an EMBL/GenBank/DDBJ whole genome shotgun (WGS) entry which is preliminary data.</text>
</comment>
<feature type="transmembrane region" description="Helical" evidence="7">
    <location>
        <begin position="33"/>
        <end position="56"/>
    </location>
</feature>
<feature type="transmembrane region" description="Helical" evidence="7">
    <location>
        <begin position="251"/>
        <end position="274"/>
    </location>
</feature>
<comment type="similarity">
    <text evidence="2">Belongs to the major facilitator superfamily.</text>
</comment>
<dbReference type="PANTHER" id="PTHR23502:SF68">
    <property type="entry name" value="MULTIDRUG TRANSPORTER, PUTATIVE (AFU_ORTHOLOGUE AFUA_3G01120)-RELATED"/>
    <property type="match status" value="1"/>
</dbReference>
<feature type="domain" description="Major facilitator superfamily (MFS) profile" evidence="8">
    <location>
        <begin position="32"/>
        <end position="456"/>
    </location>
</feature>
<evidence type="ECO:0000313" key="10">
    <source>
        <dbReference type="Proteomes" id="UP000813444"/>
    </source>
</evidence>
<dbReference type="InterPro" id="IPR020846">
    <property type="entry name" value="MFS_dom"/>
</dbReference>
<evidence type="ECO:0000256" key="3">
    <source>
        <dbReference type="ARBA" id="ARBA00022692"/>
    </source>
</evidence>
<name>A0A8K0SFY7_9HYPO</name>
<dbReference type="OrthoDB" id="5296287at2759"/>
<proteinExistence type="inferred from homology"/>
<dbReference type="Proteomes" id="UP000813444">
    <property type="component" value="Unassembled WGS sequence"/>
</dbReference>
<dbReference type="InterPro" id="IPR005829">
    <property type="entry name" value="Sugar_transporter_CS"/>
</dbReference>
<dbReference type="PANTHER" id="PTHR23502">
    <property type="entry name" value="MAJOR FACILITATOR SUPERFAMILY"/>
    <property type="match status" value="1"/>
</dbReference>
<comment type="subcellular location">
    <subcellularLocation>
        <location evidence="1">Membrane</location>
        <topology evidence="1">Multi-pass membrane protein</topology>
    </subcellularLocation>
</comment>
<dbReference type="GO" id="GO:0016020">
    <property type="term" value="C:membrane"/>
    <property type="evidence" value="ECO:0007669"/>
    <property type="project" value="UniProtKB-SubCell"/>
</dbReference>
<feature type="transmembrane region" description="Helical" evidence="7">
    <location>
        <begin position="294"/>
        <end position="315"/>
    </location>
</feature>
<keyword evidence="6" id="KW-0325">Glycoprotein</keyword>
<dbReference type="PROSITE" id="PS50850">
    <property type="entry name" value="MFS"/>
    <property type="match status" value="1"/>
</dbReference>
<reference evidence="9" key="1">
    <citation type="journal article" date="2021" name="Nat. Commun.">
        <title>Genetic determinants of endophytism in the Arabidopsis root mycobiome.</title>
        <authorList>
            <person name="Mesny F."/>
            <person name="Miyauchi S."/>
            <person name="Thiergart T."/>
            <person name="Pickel B."/>
            <person name="Atanasova L."/>
            <person name="Karlsson M."/>
            <person name="Huettel B."/>
            <person name="Barry K.W."/>
            <person name="Haridas S."/>
            <person name="Chen C."/>
            <person name="Bauer D."/>
            <person name="Andreopoulos W."/>
            <person name="Pangilinan J."/>
            <person name="LaButti K."/>
            <person name="Riley R."/>
            <person name="Lipzen A."/>
            <person name="Clum A."/>
            <person name="Drula E."/>
            <person name="Henrissat B."/>
            <person name="Kohler A."/>
            <person name="Grigoriev I.V."/>
            <person name="Martin F.M."/>
            <person name="Hacquard S."/>
        </authorList>
    </citation>
    <scope>NUCLEOTIDE SEQUENCE</scope>
    <source>
        <strain evidence="9">MPI-CAGE-CH-0235</strain>
    </source>
</reference>
<protein>
    <submittedName>
        <fullName evidence="9">Major facilitator superfamily domain-containing protein</fullName>
    </submittedName>
</protein>
<feature type="transmembrane region" description="Helical" evidence="7">
    <location>
        <begin position="187"/>
        <end position="208"/>
    </location>
</feature>
<dbReference type="Gene3D" id="1.20.1250.20">
    <property type="entry name" value="MFS general substrate transporter like domains"/>
    <property type="match status" value="1"/>
</dbReference>
<evidence type="ECO:0000256" key="6">
    <source>
        <dbReference type="ARBA" id="ARBA00023180"/>
    </source>
</evidence>
<feature type="transmembrane region" description="Helical" evidence="7">
    <location>
        <begin position="68"/>
        <end position="88"/>
    </location>
</feature>
<keyword evidence="3 7" id="KW-0812">Transmembrane</keyword>